<dbReference type="OrthoDB" id="3928002at2759"/>
<feature type="signal peptide" evidence="2">
    <location>
        <begin position="1"/>
        <end position="20"/>
    </location>
</feature>
<dbReference type="Proteomes" id="UP000319160">
    <property type="component" value="Unassembled WGS sequence"/>
</dbReference>
<sequence length="269" mass="30540">MNNELTFLVAFAAVFGASEAIKQIQSDARRKEHRSRKNNLIVRCLKSCQYSSMLEGRRVVLSGDKRDINSLALQLYIDTGTHHEQEFGHPFTGYYLPYPESNASGLVTTICDEPPIMNWIYVDRWSYELKFGNRAWADDNWPVPWDCSRQDRRLIFGGWEGFLAVKEGNFWALYFDIDEDHLKSKVPEGTPVLEITLQRVEMRIPKPKPQPQVDQPEDDKNKAESTADANGVNGVNGHSGPDKANASTFQNGTYMMTPPEEPMEAPPVD</sequence>
<proteinExistence type="predicted"/>
<evidence type="ECO:0000313" key="4">
    <source>
        <dbReference type="Proteomes" id="UP000319160"/>
    </source>
</evidence>
<evidence type="ECO:0000256" key="2">
    <source>
        <dbReference type="SAM" id="SignalP"/>
    </source>
</evidence>
<evidence type="ECO:0000256" key="1">
    <source>
        <dbReference type="SAM" id="MobiDB-lite"/>
    </source>
</evidence>
<dbReference type="PANTHER" id="PTHR38049:SF2">
    <property type="entry name" value="RICIN B LECTIN DOMAIN-CONTAINING PROTEIN"/>
    <property type="match status" value="1"/>
</dbReference>
<gene>
    <name evidence="3" type="ORF">FHL15_003848</name>
</gene>
<feature type="chain" id="PRO_5022094800" evidence="2">
    <location>
        <begin position="21"/>
        <end position="269"/>
    </location>
</feature>
<dbReference type="EMBL" id="VFLP01000017">
    <property type="protein sequence ID" value="TRX95156.1"/>
    <property type="molecule type" value="Genomic_DNA"/>
</dbReference>
<keyword evidence="4" id="KW-1185">Reference proteome</keyword>
<protein>
    <submittedName>
        <fullName evidence="3">Uncharacterized protein</fullName>
    </submittedName>
</protein>
<comment type="caution">
    <text evidence="3">The sequence shown here is derived from an EMBL/GenBank/DDBJ whole genome shotgun (WGS) entry which is preliminary data.</text>
</comment>
<keyword evidence="2" id="KW-0732">Signal</keyword>
<feature type="region of interest" description="Disordered" evidence="1">
    <location>
        <begin position="201"/>
        <end position="269"/>
    </location>
</feature>
<reference evidence="4" key="1">
    <citation type="submission" date="2019-06" db="EMBL/GenBank/DDBJ databases">
        <title>Draft genome sequence of the griseofulvin-producing fungus Xylaria cubensis strain G536.</title>
        <authorList>
            <person name="Mead M.E."/>
            <person name="Raja H.A."/>
            <person name="Steenwyk J.L."/>
            <person name="Knowles S.L."/>
            <person name="Oberlies N.H."/>
            <person name="Rokas A."/>
        </authorList>
    </citation>
    <scope>NUCLEOTIDE SEQUENCE [LARGE SCALE GENOMIC DNA]</scope>
    <source>
        <strain evidence="4">G536</strain>
    </source>
</reference>
<feature type="compositionally biased region" description="Polar residues" evidence="1">
    <location>
        <begin position="245"/>
        <end position="254"/>
    </location>
</feature>
<dbReference type="AlphaFoldDB" id="A0A553I4M6"/>
<dbReference type="PANTHER" id="PTHR38049">
    <property type="entry name" value="RICIN B LECTIN DOMAIN-CONTAINING PROTEIN"/>
    <property type="match status" value="1"/>
</dbReference>
<name>A0A553I4M6_9PEZI</name>
<organism evidence="3 4">
    <name type="scientific">Xylaria flabelliformis</name>
    <dbReference type="NCBI Taxonomy" id="2512241"/>
    <lineage>
        <taxon>Eukaryota</taxon>
        <taxon>Fungi</taxon>
        <taxon>Dikarya</taxon>
        <taxon>Ascomycota</taxon>
        <taxon>Pezizomycotina</taxon>
        <taxon>Sordariomycetes</taxon>
        <taxon>Xylariomycetidae</taxon>
        <taxon>Xylariales</taxon>
        <taxon>Xylariaceae</taxon>
        <taxon>Xylaria</taxon>
    </lineage>
</organism>
<accession>A0A553I4M6</accession>
<evidence type="ECO:0000313" key="3">
    <source>
        <dbReference type="EMBL" id="TRX95156.1"/>
    </source>
</evidence>